<dbReference type="PROSITE" id="PS50885">
    <property type="entry name" value="HAMP"/>
    <property type="match status" value="1"/>
</dbReference>
<dbReference type="InterPro" id="IPR005467">
    <property type="entry name" value="His_kinase_dom"/>
</dbReference>
<name>A0A267WMN6_BIFPS</name>
<comment type="subcellular location">
    <subcellularLocation>
        <location evidence="2">Cell membrane</location>
    </subcellularLocation>
</comment>
<dbReference type="InterPro" id="IPR050428">
    <property type="entry name" value="TCS_sensor_his_kinase"/>
</dbReference>
<feature type="transmembrane region" description="Helical" evidence="12">
    <location>
        <begin position="42"/>
        <end position="65"/>
    </location>
</feature>
<comment type="catalytic activity">
    <reaction evidence="1">
        <text>ATP + protein L-histidine = ADP + protein N-phospho-L-histidine.</text>
        <dbReference type="EC" id="2.7.13.3"/>
    </reaction>
</comment>
<evidence type="ECO:0000256" key="12">
    <source>
        <dbReference type="SAM" id="Phobius"/>
    </source>
</evidence>
<keyword evidence="10 12" id="KW-0472">Membrane</keyword>
<keyword evidence="8 12" id="KW-1133">Transmembrane helix</keyword>
<feature type="region of interest" description="Disordered" evidence="11">
    <location>
        <begin position="587"/>
        <end position="609"/>
    </location>
</feature>
<dbReference type="InterPro" id="IPR003594">
    <property type="entry name" value="HATPase_dom"/>
</dbReference>
<dbReference type="EC" id="2.7.13.3" evidence="3"/>
<gene>
    <name evidence="15" type="ORF">BPS1E_0514</name>
</gene>
<dbReference type="SUPFAM" id="SSF158472">
    <property type="entry name" value="HAMP domain-like"/>
    <property type="match status" value="1"/>
</dbReference>
<evidence type="ECO:0000256" key="5">
    <source>
        <dbReference type="ARBA" id="ARBA00022679"/>
    </source>
</evidence>
<organism evidence="15 16">
    <name type="scientific">Bifidobacterium pseudocatenulatum</name>
    <dbReference type="NCBI Taxonomy" id="28026"/>
    <lineage>
        <taxon>Bacteria</taxon>
        <taxon>Bacillati</taxon>
        <taxon>Actinomycetota</taxon>
        <taxon>Actinomycetes</taxon>
        <taxon>Bifidobacteriales</taxon>
        <taxon>Bifidobacteriaceae</taxon>
        <taxon>Bifidobacterium</taxon>
    </lineage>
</organism>
<feature type="compositionally biased region" description="Basic residues" evidence="11">
    <location>
        <begin position="600"/>
        <end position="609"/>
    </location>
</feature>
<evidence type="ECO:0000256" key="9">
    <source>
        <dbReference type="ARBA" id="ARBA00023012"/>
    </source>
</evidence>
<sequence>MSQDTRQPSADPQNTQKNGGQPRPQRVPWHRRIGRKVQAIPLSTKLVTCIIVLLTIGTIGISFSIRTLVGNYLLQKTDTQLVNQAQMIFNSMDSLDSTTSEDGRSLVNTYYVEVRDSEYKRTGAGSVPMLREGVVSEPSLPSDGSIDGVTLGEPFTTQAVVHVTTSRVPDHAIMQAAQSPWRVVALPWSEKTKTGQVKDSGVVFIGLSLSDQIDTSNTLTRFCAMVGIAVVLIGAILGTIVVQSTLAPLKRIEKTAAKIAAGDLSQRVPDLPENTEVGSLSMSLNTMLTRIEESFHAQEETTEKMKRFVSDASHELRTPLAAIHGYAELYKMQRDMPGALERADESIEHIEASSARMTVLVEDLLSLARLDEGRGIDITQQVKLTSVVNDAADDLHALDPDRGITCGQVVLQAGSDMEHPSRLAFQPGTMPDITLTGDASRLRQVVTNIVGNIHRYTPADSPVEVSMGVLPASISPESLSRMPSNEQSLHHFIEAIEVGQFMQVGMNYAIVRFSDHGPGVPADARSKIFERFYTADPSRARQKGGTGLGMAIAQSVVKAHHGFICASGSDGTGLTLTVVLPVAPVEPRPLAQTSDERRVDKRGRRPKKQ</sequence>
<proteinExistence type="predicted"/>
<evidence type="ECO:0000256" key="11">
    <source>
        <dbReference type="SAM" id="MobiDB-lite"/>
    </source>
</evidence>
<dbReference type="SMART" id="SM00387">
    <property type="entry name" value="HATPase_c"/>
    <property type="match status" value="1"/>
</dbReference>
<dbReference type="Pfam" id="PF02518">
    <property type="entry name" value="HATPase_c"/>
    <property type="match status" value="1"/>
</dbReference>
<dbReference type="CDD" id="cd00082">
    <property type="entry name" value="HisKA"/>
    <property type="match status" value="1"/>
</dbReference>
<keyword evidence="9" id="KW-0902">Two-component regulatory system</keyword>
<evidence type="ECO:0000313" key="15">
    <source>
        <dbReference type="EMBL" id="PAC73891.1"/>
    </source>
</evidence>
<dbReference type="GO" id="GO:0000155">
    <property type="term" value="F:phosphorelay sensor kinase activity"/>
    <property type="evidence" value="ECO:0007669"/>
    <property type="project" value="InterPro"/>
</dbReference>
<evidence type="ECO:0000259" key="13">
    <source>
        <dbReference type="PROSITE" id="PS50109"/>
    </source>
</evidence>
<evidence type="ECO:0000259" key="14">
    <source>
        <dbReference type="PROSITE" id="PS50885"/>
    </source>
</evidence>
<dbReference type="PANTHER" id="PTHR45436">
    <property type="entry name" value="SENSOR HISTIDINE KINASE YKOH"/>
    <property type="match status" value="1"/>
</dbReference>
<dbReference type="PROSITE" id="PS50109">
    <property type="entry name" value="HIS_KIN"/>
    <property type="match status" value="1"/>
</dbReference>
<dbReference type="RefSeq" id="WP_095279343.1">
    <property type="nucleotide sequence ID" value="NZ_MNLB01000002.1"/>
</dbReference>
<evidence type="ECO:0000256" key="2">
    <source>
        <dbReference type="ARBA" id="ARBA00004236"/>
    </source>
</evidence>
<dbReference type="PANTHER" id="PTHR45436:SF5">
    <property type="entry name" value="SENSOR HISTIDINE KINASE TRCS"/>
    <property type="match status" value="1"/>
</dbReference>
<evidence type="ECO:0000256" key="1">
    <source>
        <dbReference type="ARBA" id="ARBA00000085"/>
    </source>
</evidence>
<evidence type="ECO:0000256" key="6">
    <source>
        <dbReference type="ARBA" id="ARBA00022692"/>
    </source>
</evidence>
<feature type="region of interest" description="Disordered" evidence="11">
    <location>
        <begin position="1"/>
        <end position="29"/>
    </location>
</feature>
<dbReference type="InterPro" id="IPR003661">
    <property type="entry name" value="HisK_dim/P_dom"/>
</dbReference>
<dbReference type="InterPro" id="IPR004358">
    <property type="entry name" value="Sig_transdc_His_kin-like_C"/>
</dbReference>
<dbReference type="Pfam" id="PF00672">
    <property type="entry name" value="HAMP"/>
    <property type="match status" value="1"/>
</dbReference>
<dbReference type="GO" id="GO:0005886">
    <property type="term" value="C:plasma membrane"/>
    <property type="evidence" value="ECO:0007669"/>
    <property type="project" value="UniProtKB-SubCell"/>
</dbReference>
<evidence type="ECO:0000256" key="7">
    <source>
        <dbReference type="ARBA" id="ARBA00022777"/>
    </source>
</evidence>
<accession>A0A267WMN6</accession>
<feature type="domain" description="Histidine kinase" evidence="13">
    <location>
        <begin position="311"/>
        <end position="584"/>
    </location>
</feature>
<comment type="caution">
    <text evidence="15">The sequence shown here is derived from an EMBL/GenBank/DDBJ whole genome shotgun (WGS) entry which is preliminary data.</text>
</comment>
<dbReference type="EMBL" id="MNLB01000002">
    <property type="protein sequence ID" value="PAC73891.1"/>
    <property type="molecule type" value="Genomic_DNA"/>
</dbReference>
<protein>
    <recommendedName>
        <fullName evidence="3">histidine kinase</fullName>
        <ecNumber evidence="3">2.7.13.3</ecNumber>
    </recommendedName>
</protein>
<evidence type="ECO:0000256" key="8">
    <source>
        <dbReference type="ARBA" id="ARBA00022989"/>
    </source>
</evidence>
<dbReference type="InterPro" id="IPR036097">
    <property type="entry name" value="HisK_dim/P_sf"/>
</dbReference>
<reference evidence="15 16" key="1">
    <citation type="journal article" date="2017" name="ISME J.">
        <title>Unveiling bifidobacterial biogeography across the mammalian branch of the tree of life.</title>
        <authorList>
            <person name="Milani C."/>
            <person name="Mangifesta M."/>
            <person name="Mancabelli L."/>
            <person name="Lugli G.A."/>
            <person name="James K."/>
            <person name="Duranti S."/>
            <person name="Turroni F."/>
            <person name="Ferrario C."/>
            <person name="Ossiprandi M.C."/>
            <person name="van Sinderen D."/>
            <person name="Ventura M."/>
        </authorList>
    </citation>
    <scope>NUCLEOTIDE SEQUENCE [LARGE SCALE GENOMIC DNA]</scope>
    <source>
        <strain evidence="15 16">1E</strain>
    </source>
</reference>
<dbReference type="InterPro" id="IPR003660">
    <property type="entry name" value="HAMP_dom"/>
</dbReference>
<dbReference type="Gene3D" id="3.30.565.10">
    <property type="entry name" value="Histidine kinase-like ATPase, C-terminal domain"/>
    <property type="match status" value="1"/>
</dbReference>
<dbReference type="Gene3D" id="6.10.340.10">
    <property type="match status" value="1"/>
</dbReference>
<dbReference type="CDD" id="cd00075">
    <property type="entry name" value="HATPase"/>
    <property type="match status" value="1"/>
</dbReference>
<dbReference type="CDD" id="cd06225">
    <property type="entry name" value="HAMP"/>
    <property type="match status" value="1"/>
</dbReference>
<keyword evidence="7 15" id="KW-0418">Kinase</keyword>
<dbReference type="InterPro" id="IPR036890">
    <property type="entry name" value="HATPase_C_sf"/>
</dbReference>
<feature type="transmembrane region" description="Helical" evidence="12">
    <location>
        <begin position="219"/>
        <end position="242"/>
    </location>
</feature>
<dbReference type="Pfam" id="PF00512">
    <property type="entry name" value="HisKA"/>
    <property type="match status" value="1"/>
</dbReference>
<dbReference type="SMART" id="SM00388">
    <property type="entry name" value="HisKA"/>
    <property type="match status" value="1"/>
</dbReference>
<evidence type="ECO:0000313" key="16">
    <source>
        <dbReference type="Proteomes" id="UP000216789"/>
    </source>
</evidence>
<dbReference type="Proteomes" id="UP000216789">
    <property type="component" value="Unassembled WGS sequence"/>
</dbReference>
<dbReference type="Gene3D" id="1.10.287.130">
    <property type="match status" value="1"/>
</dbReference>
<keyword evidence="5" id="KW-0808">Transferase</keyword>
<keyword evidence="4" id="KW-0597">Phosphoprotein</keyword>
<evidence type="ECO:0000256" key="10">
    <source>
        <dbReference type="ARBA" id="ARBA00023136"/>
    </source>
</evidence>
<evidence type="ECO:0000256" key="4">
    <source>
        <dbReference type="ARBA" id="ARBA00022553"/>
    </source>
</evidence>
<evidence type="ECO:0000256" key="3">
    <source>
        <dbReference type="ARBA" id="ARBA00012438"/>
    </source>
</evidence>
<feature type="domain" description="HAMP" evidence="14">
    <location>
        <begin position="243"/>
        <end position="296"/>
    </location>
</feature>
<keyword evidence="6 12" id="KW-0812">Transmembrane</keyword>
<dbReference type="AlphaFoldDB" id="A0A267WMN6"/>
<dbReference type="PRINTS" id="PR00344">
    <property type="entry name" value="BCTRLSENSOR"/>
</dbReference>
<dbReference type="SMART" id="SM00304">
    <property type="entry name" value="HAMP"/>
    <property type="match status" value="1"/>
</dbReference>
<dbReference type="SUPFAM" id="SSF55874">
    <property type="entry name" value="ATPase domain of HSP90 chaperone/DNA topoisomerase II/histidine kinase"/>
    <property type="match status" value="1"/>
</dbReference>
<feature type="compositionally biased region" description="Polar residues" evidence="11">
    <location>
        <begin position="1"/>
        <end position="19"/>
    </location>
</feature>
<dbReference type="FunFam" id="1.10.287.130:FF:000001">
    <property type="entry name" value="Two-component sensor histidine kinase"/>
    <property type="match status" value="1"/>
</dbReference>
<dbReference type="SUPFAM" id="SSF47384">
    <property type="entry name" value="Homodimeric domain of signal transducing histidine kinase"/>
    <property type="match status" value="1"/>
</dbReference>